<protein>
    <submittedName>
        <fullName evidence="3">Uncharacterized protein</fullName>
    </submittedName>
</protein>
<comment type="caution">
    <text evidence="3">The sequence shown here is derived from an EMBL/GenBank/DDBJ whole genome shotgun (WGS) entry which is preliminary data.</text>
</comment>
<dbReference type="AlphaFoldDB" id="A0A8J2KLD4"/>
<comment type="subcellular location">
    <subcellularLocation>
        <location evidence="1">Nucleus</location>
    </subcellularLocation>
</comment>
<keyword evidence="4" id="KW-1185">Reference proteome</keyword>
<evidence type="ECO:0000313" key="4">
    <source>
        <dbReference type="Proteomes" id="UP000708208"/>
    </source>
</evidence>
<gene>
    <name evidence="3" type="ORF">AFUS01_LOCUS16222</name>
</gene>
<dbReference type="GO" id="GO:0005634">
    <property type="term" value="C:nucleus"/>
    <property type="evidence" value="ECO:0007669"/>
    <property type="project" value="UniProtKB-SubCell"/>
</dbReference>
<feature type="region of interest" description="Disordered" evidence="2">
    <location>
        <begin position="131"/>
        <end position="168"/>
    </location>
</feature>
<dbReference type="OrthoDB" id="6159439at2759"/>
<feature type="compositionally biased region" description="Basic and acidic residues" evidence="2">
    <location>
        <begin position="47"/>
        <end position="62"/>
    </location>
</feature>
<feature type="region of interest" description="Disordered" evidence="2">
    <location>
        <begin position="1"/>
        <end position="78"/>
    </location>
</feature>
<feature type="compositionally biased region" description="Acidic residues" evidence="2">
    <location>
        <begin position="21"/>
        <end position="46"/>
    </location>
</feature>
<accession>A0A8J2KLD4</accession>
<organism evidence="3 4">
    <name type="scientific">Allacma fusca</name>
    <dbReference type="NCBI Taxonomy" id="39272"/>
    <lineage>
        <taxon>Eukaryota</taxon>
        <taxon>Metazoa</taxon>
        <taxon>Ecdysozoa</taxon>
        <taxon>Arthropoda</taxon>
        <taxon>Hexapoda</taxon>
        <taxon>Collembola</taxon>
        <taxon>Symphypleona</taxon>
        <taxon>Sminthuridae</taxon>
        <taxon>Allacma</taxon>
    </lineage>
</organism>
<proteinExistence type="predicted"/>
<dbReference type="PANTHER" id="PTHR24333:SF9">
    <property type="entry name" value="HOMEOBOX DOMAIN-CONTAINING PROTEIN"/>
    <property type="match status" value="1"/>
</dbReference>
<name>A0A8J2KLD4_9HEXA</name>
<dbReference type="InterPro" id="IPR050848">
    <property type="entry name" value="Homeobox_TF"/>
</dbReference>
<reference evidence="3" key="1">
    <citation type="submission" date="2021-06" db="EMBL/GenBank/DDBJ databases">
        <authorList>
            <person name="Hodson N. C."/>
            <person name="Mongue J. A."/>
            <person name="Jaron S. K."/>
        </authorList>
    </citation>
    <scope>NUCLEOTIDE SEQUENCE</scope>
</reference>
<feature type="compositionally biased region" description="Polar residues" evidence="2">
    <location>
        <begin position="1"/>
        <end position="11"/>
    </location>
</feature>
<evidence type="ECO:0000256" key="2">
    <source>
        <dbReference type="SAM" id="MobiDB-lite"/>
    </source>
</evidence>
<dbReference type="Proteomes" id="UP000708208">
    <property type="component" value="Unassembled WGS sequence"/>
</dbReference>
<dbReference type="PANTHER" id="PTHR24333">
    <property type="entry name" value="HOMEO BOX HB9 LIKE A-RELATED"/>
    <property type="match status" value="1"/>
</dbReference>
<evidence type="ECO:0000256" key="1">
    <source>
        <dbReference type="ARBA" id="ARBA00004123"/>
    </source>
</evidence>
<evidence type="ECO:0000313" key="3">
    <source>
        <dbReference type="EMBL" id="CAG7727376.1"/>
    </source>
</evidence>
<dbReference type="EMBL" id="CAJVCH010147870">
    <property type="protein sequence ID" value="CAG7727376.1"/>
    <property type="molecule type" value="Genomic_DNA"/>
</dbReference>
<feature type="non-terminal residue" evidence="3">
    <location>
        <position position="1"/>
    </location>
</feature>
<sequence length="178" mass="20119">MGSYVKSSFSIDSILKHHSEEEEEEEDDQELNVEESEQEELDEDFEDTKSPPSEDHDEESQRSEYLSMSDDGRRHEGMFPVLKPLPIYSALQIPPGTSHLFPGSAAHSAIEYSQLCVPNFFPFGNSFGSSPWQQKSGSLLGLQAPKPSGRRVRKPGLDRKPRQAYSAKQLEKLESEFK</sequence>